<keyword evidence="4" id="KW-1185">Reference proteome</keyword>
<sequence length="243" mass="26094">MPAIRKTIVSAVLVCALSCITTVAQAHPGRTDANGGHTCRSNCEKWGLKYGEYHYHNGGSSNSSSGTGSSGGSSGSSPTSSTSRSAPAQAPIPAVEDPALAGTFEVQRPDVTVYVNKERLNNSTAKYPVFTYKDILYFPMTWSYTQALGIDTGWNATTGFSIGKSDKQAEKLTPDTGASGAKLRAKYPDFNITINGSWLDNANEPYPVLVMNDITYFPMTWKFAVDELGLSLESKDGAFYISK</sequence>
<dbReference type="NCBIfam" id="NF033223">
    <property type="entry name" value="YHYH_alt"/>
    <property type="match status" value="1"/>
</dbReference>
<protein>
    <submittedName>
        <fullName evidence="3">YHYH domain-containing protein</fullName>
    </submittedName>
</protein>
<feature type="region of interest" description="Disordered" evidence="1">
    <location>
        <begin position="60"/>
        <end position="90"/>
    </location>
</feature>
<dbReference type="InterPro" id="IPR047773">
    <property type="entry name" value="YHYH_dom_bact"/>
</dbReference>
<keyword evidence="2" id="KW-0732">Signal</keyword>
<dbReference type="RefSeq" id="WP_344914199.1">
    <property type="nucleotide sequence ID" value="NZ_BAAAYO010000013.1"/>
</dbReference>
<feature type="signal peptide" evidence="2">
    <location>
        <begin position="1"/>
        <end position="26"/>
    </location>
</feature>
<comment type="caution">
    <text evidence="3">The sequence shown here is derived from an EMBL/GenBank/DDBJ whole genome shotgun (WGS) entry which is preliminary data.</text>
</comment>
<feature type="compositionally biased region" description="Low complexity" evidence="1">
    <location>
        <begin position="75"/>
        <end position="85"/>
    </location>
</feature>
<gene>
    <name evidence="3" type="ORF">ACFFNY_21610</name>
</gene>
<evidence type="ECO:0000313" key="3">
    <source>
        <dbReference type="EMBL" id="MFB9754174.1"/>
    </source>
</evidence>
<dbReference type="EMBL" id="JBHMAG010000014">
    <property type="protein sequence ID" value="MFB9754174.1"/>
    <property type="molecule type" value="Genomic_DNA"/>
</dbReference>
<reference evidence="3 4" key="1">
    <citation type="submission" date="2024-09" db="EMBL/GenBank/DDBJ databases">
        <authorList>
            <person name="Sun Q."/>
            <person name="Mori K."/>
        </authorList>
    </citation>
    <scope>NUCLEOTIDE SEQUENCE [LARGE SCALE GENOMIC DNA]</scope>
    <source>
        <strain evidence="3 4">JCM 12520</strain>
    </source>
</reference>
<evidence type="ECO:0000313" key="4">
    <source>
        <dbReference type="Proteomes" id="UP001589619"/>
    </source>
</evidence>
<evidence type="ECO:0000256" key="1">
    <source>
        <dbReference type="SAM" id="MobiDB-lite"/>
    </source>
</evidence>
<proteinExistence type="predicted"/>
<dbReference type="Proteomes" id="UP001589619">
    <property type="component" value="Unassembled WGS sequence"/>
</dbReference>
<name>A0ABV5W0U5_9BACL</name>
<organism evidence="3 4">
    <name type="scientific">Paenibacillus hodogayensis</name>
    <dbReference type="NCBI Taxonomy" id="279208"/>
    <lineage>
        <taxon>Bacteria</taxon>
        <taxon>Bacillati</taxon>
        <taxon>Bacillota</taxon>
        <taxon>Bacilli</taxon>
        <taxon>Bacillales</taxon>
        <taxon>Paenibacillaceae</taxon>
        <taxon>Paenibacillus</taxon>
    </lineage>
</organism>
<evidence type="ECO:0000256" key="2">
    <source>
        <dbReference type="SAM" id="SignalP"/>
    </source>
</evidence>
<feature type="chain" id="PRO_5046633539" evidence="2">
    <location>
        <begin position="27"/>
        <end position="243"/>
    </location>
</feature>
<accession>A0ABV5W0U5</accession>